<reference evidence="1" key="1">
    <citation type="submission" date="2019-04" db="EMBL/GenBank/DDBJ databases">
        <title>Microbes associate with the intestines of laboratory mice.</title>
        <authorList>
            <person name="Navarre W."/>
            <person name="Wong E."/>
            <person name="Huang K."/>
            <person name="Tropini C."/>
            <person name="Ng K."/>
            <person name="Yu B."/>
        </authorList>
    </citation>
    <scope>NUCLEOTIDE SEQUENCE</scope>
    <source>
        <strain evidence="1">NM09_H32</strain>
    </source>
</reference>
<organism evidence="1 2">
    <name type="scientific">Dubosiella muris</name>
    <dbReference type="NCBI Taxonomy" id="3038133"/>
    <lineage>
        <taxon>Bacteria</taxon>
        <taxon>Bacillati</taxon>
        <taxon>Bacillota</taxon>
        <taxon>Erysipelotrichia</taxon>
        <taxon>Erysipelotrichales</taxon>
        <taxon>Erysipelotrichaceae</taxon>
        <taxon>Dubosiella</taxon>
    </lineage>
</organism>
<dbReference type="Proteomes" id="UP000308836">
    <property type="component" value="Unassembled WGS sequence"/>
</dbReference>
<comment type="caution">
    <text evidence="1">The sequence shown here is derived from an EMBL/GenBank/DDBJ whole genome shotgun (WGS) entry which is preliminary data.</text>
</comment>
<gene>
    <name evidence="1" type="ORF">E5336_03920</name>
</gene>
<protein>
    <submittedName>
        <fullName evidence="1">Uncharacterized protein</fullName>
    </submittedName>
</protein>
<sequence>MTHEQIAAYMQPKLQQAFDDVMDDVTQANRLSVLAKIYHELYDTPEEKLQWLDDEELKEMILTIYYSLSRQRHALTSGVAKEVKKYVKSSYKDWKLLEEMTTDGDD</sequence>
<evidence type="ECO:0000313" key="1">
    <source>
        <dbReference type="EMBL" id="TGY66450.1"/>
    </source>
</evidence>
<proteinExistence type="predicted"/>
<keyword evidence="2" id="KW-1185">Reference proteome</keyword>
<name>A0AC61R8F0_9FIRM</name>
<accession>A0AC61R8F0</accession>
<evidence type="ECO:0000313" key="2">
    <source>
        <dbReference type="Proteomes" id="UP000308836"/>
    </source>
</evidence>
<dbReference type="EMBL" id="SRYG01000006">
    <property type="protein sequence ID" value="TGY66450.1"/>
    <property type="molecule type" value="Genomic_DNA"/>
</dbReference>